<proteinExistence type="predicted"/>
<keyword evidence="2" id="KW-1185">Reference proteome</keyword>
<sequence>MNKKEILNFLEENELSDINEVSYESKELIIAFKYYFDDIEIEAANEYANEEYEGEIKDENWYYEYFLPYLSDFALDNVEDILDECAEEYDMNYEFIAYELTEKKYDYSNFVVVFSKDEINNIDDIILYLDEK</sequence>
<dbReference type="RefSeq" id="WP_039630432.1">
    <property type="nucleotide sequence ID" value="NZ_AYSO01000012.1"/>
</dbReference>
<accession>A0A0C1UL89</accession>
<dbReference type="EMBL" id="AYSO01000012">
    <property type="protein sequence ID" value="KIE48015.1"/>
    <property type="molecule type" value="Genomic_DNA"/>
</dbReference>
<dbReference type="Proteomes" id="UP000031366">
    <property type="component" value="Unassembled WGS sequence"/>
</dbReference>
<dbReference type="AlphaFoldDB" id="A0A0C1UL89"/>
<organism evidence="1 2">
    <name type="scientific">Clostridium argentinense CDC 2741</name>
    <dbReference type="NCBI Taxonomy" id="1418104"/>
    <lineage>
        <taxon>Bacteria</taxon>
        <taxon>Bacillati</taxon>
        <taxon>Bacillota</taxon>
        <taxon>Clostridia</taxon>
        <taxon>Eubacteriales</taxon>
        <taxon>Clostridiaceae</taxon>
        <taxon>Clostridium</taxon>
    </lineage>
</organism>
<evidence type="ECO:0000313" key="2">
    <source>
        <dbReference type="Proteomes" id="UP000031366"/>
    </source>
</evidence>
<protein>
    <submittedName>
        <fullName evidence="1">Uncharacterized protein</fullName>
    </submittedName>
</protein>
<dbReference type="OrthoDB" id="1937284at2"/>
<name>A0A0C1UL89_9CLOT</name>
<reference evidence="1 2" key="1">
    <citation type="journal article" date="2015" name="Infect. Genet. Evol.">
        <title>Genomic sequences of six botulinum neurotoxin-producing strains representing three clostridial species illustrate the mobility and diversity of botulinum neurotoxin genes.</title>
        <authorList>
            <person name="Smith T.J."/>
            <person name="Hill K.K."/>
            <person name="Xie G."/>
            <person name="Foley B.T."/>
            <person name="Williamson C.H."/>
            <person name="Foster J.T."/>
            <person name="Johnson S.L."/>
            <person name="Chertkov O."/>
            <person name="Teshima H."/>
            <person name="Gibbons H.S."/>
            <person name="Johnsky L.A."/>
            <person name="Karavis M.A."/>
            <person name="Smith L.A."/>
        </authorList>
    </citation>
    <scope>NUCLEOTIDE SEQUENCE [LARGE SCALE GENOMIC DNA]</scope>
    <source>
        <strain evidence="1 2">CDC 2741</strain>
    </source>
</reference>
<evidence type="ECO:0000313" key="1">
    <source>
        <dbReference type="EMBL" id="KIE48015.1"/>
    </source>
</evidence>
<gene>
    <name evidence="1" type="ORF">U732_3886</name>
</gene>
<comment type="caution">
    <text evidence="1">The sequence shown here is derived from an EMBL/GenBank/DDBJ whole genome shotgun (WGS) entry which is preliminary data.</text>
</comment>